<dbReference type="Pfam" id="PF02515">
    <property type="entry name" value="CoA_transf_3"/>
    <property type="match status" value="1"/>
</dbReference>
<name>A0ABW0ZX22_9ACTN</name>
<dbReference type="PANTHER" id="PTHR48228:SF5">
    <property type="entry name" value="ALPHA-METHYLACYL-COA RACEMASE"/>
    <property type="match status" value="1"/>
</dbReference>
<feature type="region of interest" description="Disordered" evidence="1">
    <location>
        <begin position="388"/>
        <end position="411"/>
    </location>
</feature>
<dbReference type="Gene3D" id="3.30.1540.10">
    <property type="entry name" value="formyl-coa transferase, domain 3"/>
    <property type="match status" value="1"/>
</dbReference>
<protein>
    <submittedName>
        <fullName evidence="2">CaiB/BaiF CoA transferase family protein</fullName>
    </submittedName>
</protein>
<dbReference type="PANTHER" id="PTHR48228">
    <property type="entry name" value="SUCCINYL-COA--D-CITRAMALATE COA-TRANSFERASE"/>
    <property type="match status" value="1"/>
</dbReference>
<dbReference type="EMBL" id="JBHSON010000022">
    <property type="protein sequence ID" value="MFC5747461.1"/>
    <property type="molecule type" value="Genomic_DNA"/>
</dbReference>
<evidence type="ECO:0000313" key="3">
    <source>
        <dbReference type="Proteomes" id="UP001596074"/>
    </source>
</evidence>
<dbReference type="Gene3D" id="3.40.50.10540">
    <property type="entry name" value="Crotonobetainyl-coa:carnitine coa-transferase, domain 1"/>
    <property type="match status" value="1"/>
</dbReference>
<dbReference type="Proteomes" id="UP001596074">
    <property type="component" value="Unassembled WGS sequence"/>
</dbReference>
<dbReference type="GO" id="GO:0016740">
    <property type="term" value="F:transferase activity"/>
    <property type="evidence" value="ECO:0007669"/>
    <property type="project" value="UniProtKB-KW"/>
</dbReference>
<dbReference type="Gene3D" id="3.30.60.110">
    <property type="match status" value="1"/>
</dbReference>
<dbReference type="InterPro" id="IPR003673">
    <property type="entry name" value="CoA-Trfase_fam_III"/>
</dbReference>
<gene>
    <name evidence="2" type="ORF">ACFPZN_17665</name>
</gene>
<evidence type="ECO:0000256" key="1">
    <source>
        <dbReference type="SAM" id="MobiDB-lite"/>
    </source>
</evidence>
<feature type="region of interest" description="Disordered" evidence="1">
    <location>
        <begin position="331"/>
        <end position="366"/>
    </location>
</feature>
<reference evidence="3" key="1">
    <citation type="journal article" date="2019" name="Int. J. Syst. Evol. Microbiol.">
        <title>The Global Catalogue of Microorganisms (GCM) 10K type strain sequencing project: providing services to taxonomists for standard genome sequencing and annotation.</title>
        <authorList>
            <consortium name="The Broad Institute Genomics Platform"/>
            <consortium name="The Broad Institute Genome Sequencing Center for Infectious Disease"/>
            <person name="Wu L."/>
            <person name="Ma J."/>
        </authorList>
    </citation>
    <scope>NUCLEOTIDE SEQUENCE [LARGE SCALE GENOMIC DNA]</scope>
    <source>
        <strain evidence="3">KCTC 42087</strain>
    </source>
</reference>
<dbReference type="InterPro" id="IPR050509">
    <property type="entry name" value="CoA-transferase_III"/>
</dbReference>
<sequence length="411" mass="42095">MTTTATPFDRDGRPGPLRGLRVLEIASIGPGPFAGMLLADLGADVIRVDRPGSDPSRPAPEDDAVNRGRRSIVLDLKSPAGRALALDLAARADVLIEGFRPGVMERLGLGPDACLAANPALVYGRVTGWGQDGPLASTAGHDIGYIAVTGALHAIGPAEEPPPPPLNLVGDNAGGGMLLALGVLAAVAHARATGAGQVVDAAIVDGASLLTTLFHGRLAAGWWRDERGANLIDGGAPFYGTYRCADGRHLAVGAIEERFRAELLDKLGVAAGDPLRRDMADPASWPGARERIAAIIATRTRDEWARVLDGDACAAPVLSLTEAPDHPHLAARGTFTGVGGVRQPAPAPRFSATPSGPPRPAPAPGAASRAILAALGHGEDAITALAGAGVTALTATDRPTGGSADRRRRER</sequence>
<dbReference type="SUPFAM" id="SSF89796">
    <property type="entry name" value="CoA-transferase family III (CaiB/BaiF)"/>
    <property type="match status" value="1"/>
</dbReference>
<dbReference type="InterPro" id="IPR044855">
    <property type="entry name" value="CoA-Trfase_III_dom3_sf"/>
</dbReference>
<dbReference type="RefSeq" id="WP_378283080.1">
    <property type="nucleotide sequence ID" value="NZ_JBHSON010000022.1"/>
</dbReference>
<keyword evidence="2" id="KW-0808">Transferase</keyword>
<comment type="caution">
    <text evidence="2">The sequence shown here is derived from an EMBL/GenBank/DDBJ whole genome shotgun (WGS) entry which is preliminary data.</text>
</comment>
<proteinExistence type="predicted"/>
<dbReference type="InterPro" id="IPR023606">
    <property type="entry name" value="CoA-Trfase_III_dom_1_sf"/>
</dbReference>
<accession>A0ABW0ZX22</accession>
<organism evidence="2 3">
    <name type="scientific">Actinomadura rugatobispora</name>
    <dbReference type="NCBI Taxonomy" id="1994"/>
    <lineage>
        <taxon>Bacteria</taxon>
        <taxon>Bacillati</taxon>
        <taxon>Actinomycetota</taxon>
        <taxon>Actinomycetes</taxon>
        <taxon>Streptosporangiales</taxon>
        <taxon>Thermomonosporaceae</taxon>
        <taxon>Actinomadura</taxon>
    </lineage>
</organism>
<evidence type="ECO:0000313" key="2">
    <source>
        <dbReference type="EMBL" id="MFC5747461.1"/>
    </source>
</evidence>
<keyword evidence="3" id="KW-1185">Reference proteome</keyword>